<dbReference type="GeneTree" id="ENSGT00700000104539"/>
<feature type="region of interest" description="Disordered" evidence="2">
    <location>
        <begin position="452"/>
        <end position="528"/>
    </location>
</feature>
<feature type="region of interest" description="Disordered" evidence="2">
    <location>
        <begin position="304"/>
        <end position="349"/>
    </location>
</feature>
<keyword evidence="5" id="KW-1185">Reference proteome</keyword>
<dbReference type="InterPro" id="IPR042337">
    <property type="entry name" value="GSE1"/>
</dbReference>
<proteinExistence type="predicted"/>
<feature type="compositionally biased region" description="Pro residues" evidence="2">
    <location>
        <begin position="466"/>
        <end position="479"/>
    </location>
</feature>
<reference evidence="4" key="2">
    <citation type="submission" date="2025-08" db="UniProtKB">
        <authorList>
            <consortium name="Ensembl"/>
        </authorList>
    </citation>
    <scope>IDENTIFICATION</scope>
</reference>
<dbReference type="Ensembl" id="ENSNFUT00015004636.1">
    <property type="protein sequence ID" value="ENSNFUP00015004392.1"/>
    <property type="gene ID" value="ENSNFUG00015002205.1"/>
</dbReference>
<feature type="region of interest" description="Disordered" evidence="2">
    <location>
        <begin position="954"/>
        <end position="989"/>
    </location>
</feature>
<dbReference type="Proteomes" id="UP000694548">
    <property type="component" value="Chromosome sgr07"/>
</dbReference>
<evidence type="ECO:0000259" key="3">
    <source>
        <dbReference type="Pfam" id="PF12540"/>
    </source>
</evidence>
<dbReference type="PANTHER" id="PTHR17608:SF4">
    <property type="entry name" value="GENETIC SUPPRESSOR ELEMENT 1"/>
    <property type="match status" value="1"/>
</dbReference>
<organism evidence="4 5">
    <name type="scientific">Nothobranchius furzeri</name>
    <name type="common">Turquoise killifish</name>
    <dbReference type="NCBI Taxonomy" id="105023"/>
    <lineage>
        <taxon>Eukaryota</taxon>
        <taxon>Metazoa</taxon>
        <taxon>Chordata</taxon>
        <taxon>Craniata</taxon>
        <taxon>Vertebrata</taxon>
        <taxon>Euteleostomi</taxon>
        <taxon>Actinopterygii</taxon>
        <taxon>Neopterygii</taxon>
        <taxon>Teleostei</taxon>
        <taxon>Neoteleostei</taxon>
        <taxon>Acanthomorphata</taxon>
        <taxon>Ovalentaria</taxon>
        <taxon>Atherinomorphae</taxon>
        <taxon>Cyprinodontiformes</taxon>
        <taxon>Nothobranchiidae</taxon>
        <taxon>Nothobranchius</taxon>
    </lineage>
</organism>
<name>A0A8C6KEH3_NOTFU</name>
<evidence type="ECO:0000313" key="4">
    <source>
        <dbReference type="Ensembl" id="ENSNFUP00015004392.1"/>
    </source>
</evidence>
<feature type="region of interest" description="Disordered" evidence="2">
    <location>
        <begin position="793"/>
        <end position="884"/>
    </location>
</feature>
<dbReference type="PANTHER" id="PTHR17608">
    <property type="entry name" value="GENETIC SUPPRESSOR ELEMENT 1"/>
    <property type="match status" value="1"/>
</dbReference>
<dbReference type="InterPro" id="IPR022207">
    <property type="entry name" value="GSE-like"/>
</dbReference>
<feature type="compositionally biased region" description="Acidic residues" evidence="2">
    <location>
        <begin position="1010"/>
        <end position="1022"/>
    </location>
</feature>
<feature type="compositionally biased region" description="Basic and acidic residues" evidence="2">
    <location>
        <begin position="306"/>
        <end position="343"/>
    </location>
</feature>
<sequence length="1123" mass="124187">MSHEPKSPSLGMISTATRTTATVSPLTPSPLNGSIVANGSPAAQSAHSGFAAALRKLAKQAEEPRAASSISSESSPVSSPATNHSSPVSTPKRGPLGPGPVLVPPSGHSVPNTPPVVTIAPTKTSNGLWRSEGRQADSGPRGASRERLGAEGSFSQEKGGPSVPAHLLGNPYAFGLTPGAVMQDSRFQPLNLPRQLPNTVPPGPVPEEYLRGFRPYPTAEDALRMPSLPLGLDPTAYYHPGYMPHPSFAPYRMDDPFCLSALRSPFYPLPTGGALPPIHPSAVHMHLPGLRYPGDFAHPSLSALQSEREGARGGEGKRAGERTRARTGTREGAGEGKGARERTGPALPAPKPVPPGIHSSMVSPHHPVPGLIPGHGLYLGPGAVAMGLPASIIAQKANEEERWLARQRKLRQEKEDRQYQVSEFRQQVLEQHLDMGRPGYVFPVCFHRSVQNHHEPGSREHHPHLGAPPPLISPKPPQPPREHHPPPPTTLWNPVSLIETSSESRRSHEPSGMGHYELSRLPPGPSKYEDITRRRDVGAMEKYPPLRGPPGLPEPSTFLADLEKSTQTLLNQQRASLPLTSQYEMEGSTKINAGLKNLQGHPGHGRHGHDTMLIYDEFLQQHRRPVSKLDLEEKRRREARENGYYYELDDSYDESDEEEVRAHLRRVSEQPPLKLDDSTEKLDLFKVVGLTTVGRRDDLVQQKRRKRRRLLKERSPSPPASQSKRAPPPPPPLSTRFTPEEMDRAPELEDKKRFLTMFRLSHVTMQQRKDNERVVELLQAIKEKSVTLDTIRHAPHPLCKSPPAHAHDSAFSQHSESEDHYNVRLQSPPSHCPASPNGHSKSLGDTLRPKAPPSPAVYPAKARGPSEGPPSKRSSSLLNSLRPPLPLQAKEGLHSINGRSKPWDSFTPEEFAQQFHESVLQSTQKALQKHKGTAVGVSESSHLQESSVHYNIPELQSAPSRPPHSQPHTNAPSFPHPPSHSHPQPNGQHFSLHLHKEAAVIREDVSGPDNSEEEEEEEEEEPPVSKWQGIESIFEAYQDYIEEQSLERQVLQSQCRRLETQNYNLSLTAEQLSHSMGELMSQRQKLAVEREKLQAELEHFRKCLTLPQTHWPRGGHYKGYPPR</sequence>
<feature type="domain" description="Genetic suppressor element-like" evidence="3">
    <location>
        <begin position="621"/>
        <end position="761"/>
    </location>
</feature>
<keyword evidence="1" id="KW-0175">Coiled coil</keyword>
<reference evidence="4" key="1">
    <citation type="submission" date="2014-08" db="EMBL/GenBank/DDBJ databases">
        <authorList>
            <person name="Senf B."/>
            <person name="Petzold A."/>
            <person name="Downie B.R."/>
            <person name="Koch P."/>
            <person name="Platzer M."/>
        </authorList>
    </citation>
    <scope>NUCLEOTIDE SEQUENCE [LARGE SCALE GENOMIC DNA]</scope>
    <source>
        <strain evidence="4">GRZ</strain>
    </source>
</reference>
<feature type="region of interest" description="Disordered" evidence="2">
    <location>
        <begin position="698"/>
        <end position="746"/>
    </location>
</feature>
<feature type="compositionally biased region" description="Low complexity" evidence="2">
    <location>
        <begin position="42"/>
        <end position="53"/>
    </location>
</feature>
<feature type="coiled-coil region" evidence="1">
    <location>
        <begin position="1041"/>
        <end position="1096"/>
    </location>
</feature>
<reference evidence="4" key="3">
    <citation type="submission" date="2025-09" db="UniProtKB">
        <authorList>
            <consortium name="Ensembl"/>
        </authorList>
    </citation>
    <scope>IDENTIFICATION</scope>
</reference>
<gene>
    <name evidence="4" type="primary">GSE1</name>
    <name evidence="4" type="synonym">gse1b</name>
</gene>
<feature type="region of interest" description="Disordered" evidence="2">
    <location>
        <begin position="1"/>
        <end position="165"/>
    </location>
</feature>
<evidence type="ECO:0000256" key="1">
    <source>
        <dbReference type="SAM" id="Coils"/>
    </source>
</evidence>
<evidence type="ECO:0000313" key="5">
    <source>
        <dbReference type="Proteomes" id="UP000694548"/>
    </source>
</evidence>
<feature type="compositionally biased region" description="Low complexity" evidence="2">
    <location>
        <begin position="66"/>
        <end position="81"/>
    </location>
</feature>
<protein>
    <submittedName>
        <fullName evidence="4">Gse1 coiled-coil protein</fullName>
    </submittedName>
</protein>
<feature type="compositionally biased region" description="Basic residues" evidence="2">
    <location>
        <begin position="702"/>
        <end position="711"/>
    </location>
</feature>
<dbReference type="AlphaFoldDB" id="A0A8C6KEH3"/>
<feature type="compositionally biased region" description="Polar residues" evidence="2">
    <location>
        <begin position="12"/>
        <end position="37"/>
    </location>
</feature>
<feature type="compositionally biased region" description="Polar residues" evidence="2">
    <location>
        <begin position="490"/>
        <end position="501"/>
    </location>
</feature>
<accession>A0A8C6KEH3</accession>
<dbReference type="Pfam" id="PF12540">
    <property type="entry name" value="DUF3736"/>
    <property type="match status" value="1"/>
</dbReference>
<feature type="compositionally biased region" description="Low complexity" evidence="2">
    <location>
        <begin position="869"/>
        <end position="882"/>
    </location>
</feature>
<feature type="region of interest" description="Disordered" evidence="2">
    <location>
        <begin position="1004"/>
        <end position="1027"/>
    </location>
</feature>
<evidence type="ECO:0000256" key="2">
    <source>
        <dbReference type="SAM" id="MobiDB-lite"/>
    </source>
</evidence>